<keyword evidence="6" id="KW-0223">Dioxygenase</keyword>
<dbReference type="InterPro" id="IPR037217">
    <property type="entry name" value="Trp/Indoleamine_2_3_dOase-like"/>
</dbReference>
<organism evidence="8 9">
    <name type="scientific">Ovis ammon polii</name>
    <dbReference type="NCBI Taxonomy" id="230172"/>
    <lineage>
        <taxon>Eukaryota</taxon>
        <taxon>Metazoa</taxon>
        <taxon>Chordata</taxon>
        <taxon>Craniata</taxon>
        <taxon>Vertebrata</taxon>
        <taxon>Euteleostomi</taxon>
        <taxon>Mammalia</taxon>
        <taxon>Eutheria</taxon>
        <taxon>Laurasiatheria</taxon>
        <taxon>Artiodactyla</taxon>
        <taxon>Ruminantia</taxon>
        <taxon>Pecora</taxon>
        <taxon>Bovidae</taxon>
        <taxon>Caprinae</taxon>
        <taxon>Ovis</taxon>
    </lineage>
</organism>
<comment type="caution">
    <text evidence="8">The sequence shown here is derived from an EMBL/GenBank/DDBJ whole genome shotgun (WGS) entry which is preliminary data.</text>
</comment>
<dbReference type="GO" id="GO:0034354">
    <property type="term" value="P:'de novo' NAD+ biosynthetic process from L-tryptophan"/>
    <property type="evidence" value="ECO:0007669"/>
    <property type="project" value="TreeGrafter"/>
</dbReference>
<evidence type="ECO:0000256" key="3">
    <source>
        <dbReference type="ARBA" id="ARBA00023004"/>
    </source>
</evidence>
<dbReference type="Pfam" id="PF01231">
    <property type="entry name" value="IDO"/>
    <property type="match status" value="3"/>
</dbReference>
<evidence type="ECO:0000256" key="7">
    <source>
        <dbReference type="SAM" id="MobiDB-lite"/>
    </source>
</evidence>
<dbReference type="Proteomes" id="UP001214576">
    <property type="component" value="Unassembled WGS sequence"/>
</dbReference>
<dbReference type="AlphaFoldDB" id="A0AAD4TMD8"/>
<feature type="binding site" description="proximal binding residue" evidence="5">
    <location>
        <position position="481"/>
    </location>
    <ligand>
        <name>heme b</name>
        <dbReference type="ChEBI" id="CHEBI:60344"/>
    </ligand>
    <ligandPart>
        <name>Fe</name>
        <dbReference type="ChEBI" id="CHEBI:18248"/>
    </ligandPart>
</feature>
<dbReference type="GO" id="GO:0005737">
    <property type="term" value="C:cytoplasm"/>
    <property type="evidence" value="ECO:0007669"/>
    <property type="project" value="UniProtKB-UniRule"/>
</dbReference>
<name>A0AAD4TMD8_OVIAM</name>
<dbReference type="InterPro" id="IPR000898">
    <property type="entry name" value="Indolamine_dOase"/>
</dbReference>
<protein>
    <recommendedName>
        <fullName evidence="6">Indoleamine 2,3-dioxygenase 2</fullName>
        <shortName evidence="6">IDO-2</shortName>
        <ecNumber evidence="6">1.13.11.-</ecNumber>
    </recommendedName>
</protein>
<sequence>MCCSHSRPYSVYTEYVDPNLFFSVLRIYLSGWKGNPLLSEGLLYEGVWDTPKKFAGGSAAQSSIFQCFDVLLGIQHTVGGVPSDFAAEFLQEMRTYMPPAHQSFLLSLKAKPSVREFVLSKGNATLQKTYNECVEAMVSLRNYHLGIVAKYIMIPASRQSKVERSSEEASESESKGTGGTNIMDFLKTCIAFNGNGNMAFTLPYDWMPLLNCQFLTGYREWRLAHLVLSFITMGYVWQDGETQPKEILPRNLALPFVEVSKNLGLPPILVHSDLVLANWATRNPGGTGKKHRWKRPAVQLFLEAAARGRQKGTLLPLPDFSADQIGEAPGRASEPEHMEPIAFVACSKVHILISPLDYVNPDVFYSVIRIFLSGWKDNPALPVGLVYEGVSKEPLSYSGGSAAQSTILHAFDEFLGVRHSKESADFLHRMRDYMPPSHRAFIEDICGAPSLRTHVLSSGNGQLLTAYNQCVESLAALRTYHLALVTKYLITAPSKAKARRTSHLPRPPQALEERGTGGSAVMSFLKSVRDKTLEALLHPSG</sequence>
<gene>
    <name evidence="8" type="ORF">MG293_020244</name>
</gene>
<feature type="region of interest" description="Disordered" evidence="7">
    <location>
        <begin position="496"/>
        <end position="516"/>
    </location>
</feature>
<evidence type="ECO:0000256" key="2">
    <source>
        <dbReference type="ARBA" id="ARBA00022723"/>
    </source>
</evidence>
<keyword evidence="9" id="KW-1185">Reference proteome</keyword>
<evidence type="ECO:0000256" key="5">
    <source>
        <dbReference type="PIRSR" id="PIRSR600898-1"/>
    </source>
</evidence>
<dbReference type="GO" id="GO:0046872">
    <property type="term" value="F:metal ion binding"/>
    <property type="evidence" value="ECO:0007669"/>
    <property type="project" value="UniProtKB-UniRule"/>
</dbReference>
<dbReference type="Gene3D" id="1.20.58.480">
    <property type="match status" value="2"/>
</dbReference>
<accession>A0AAD4TMD8</accession>
<reference evidence="8" key="1">
    <citation type="submission" date="2022-03" db="EMBL/GenBank/DDBJ databases">
        <title>Genomic analyses of argali, domestic sheep and their hybrids provide insights into chromosomal evolution, heterosis and genetic basis of agronomic traits.</title>
        <authorList>
            <person name="Li M."/>
        </authorList>
    </citation>
    <scope>NUCLEOTIDE SEQUENCE</scope>
    <source>
        <strain evidence="8">CAU-MHL-2022a</strain>
        <tissue evidence="8">Skin</tissue>
    </source>
</reference>
<dbReference type="PANTHER" id="PTHR28657:SF4">
    <property type="entry name" value="INDOLEAMINE 2,3-DIOXYGENASE 2"/>
    <property type="match status" value="1"/>
</dbReference>
<comment type="function">
    <text evidence="6">Catalyzes the first and rate limiting step of the catabolism of tryptophan along the kynurenine pathway. Involved in immune regulation.</text>
</comment>
<dbReference type="EC" id="1.13.11.-" evidence="6"/>
<dbReference type="SUPFAM" id="SSF140959">
    <property type="entry name" value="Indolic compounds 2,3-dioxygenase-like"/>
    <property type="match status" value="2"/>
</dbReference>
<dbReference type="GO" id="GO:0020037">
    <property type="term" value="F:heme binding"/>
    <property type="evidence" value="ECO:0007669"/>
    <property type="project" value="UniProtKB-UniRule"/>
</dbReference>
<keyword evidence="6" id="KW-0391">Immunity</keyword>
<evidence type="ECO:0000256" key="1">
    <source>
        <dbReference type="ARBA" id="ARBA00007119"/>
    </source>
</evidence>
<comment type="catalytic activity">
    <reaction evidence="6">
        <text>L-tryptophan + O2 = N-formyl-L-kynurenine</text>
        <dbReference type="Rhea" id="RHEA:24536"/>
        <dbReference type="ChEBI" id="CHEBI:15379"/>
        <dbReference type="ChEBI" id="CHEBI:57912"/>
        <dbReference type="ChEBI" id="CHEBI:58629"/>
    </reaction>
</comment>
<evidence type="ECO:0000313" key="9">
    <source>
        <dbReference type="Proteomes" id="UP001214576"/>
    </source>
</evidence>
<dbReference type="GO" id="GO:0033754">
    <property type="term" value="F:indoleamine 2,3-dioxygenase activity"/>
    <property type="evidence" value="ECO:0007669"/>
    <property type="project" value="TreeGrafter"/>
</dbReference>
<keyword evidence="6" id="KW-0560">Oxidoreductase</keyword>
<dbReference type="PROSITE" id="PS00876">
    <property type="entry name" value="IDO_1"/>
    <property type="match status" value="1"/>
</dbReference>
<keyword evidence="4 6" id="KW-0823">Tryptophan catabolism</keyword>
<comment type="similarity">
    <text evidence="1 6">Belongs to the indoleamine 2,3-dioxygenase family.</text>
</comment>
<proteinExistence type="inferred from homology"/>
<dbReference type="GO" id="GO:0004833">
    <property type="term" value="F:L-tryptophan 2,3-dioxygenase activity"/>
    <property type="evidence" value="ECO:0007669"/>
    <property type="project" value="TreeGrafter"/>
</dbReference>
<evidence type="ECO:0000256" key="6">
    <source>
        <dbReference type="RuleBase" id="RU369119"/>
    </source>
</evidence>
<keyword evidence="3 5" id="KW-0408">Iron</keyword>
<dbReference type="GO" id="GO:0019441">
    <property type="term" value="P:L-tryptophan catabolic process to kynurenine"/>
    <property type="evidence" value="ECO:0007669"/>
    <property type="project" value="UniProtKB-UniRule"/>
</dbReference>
<evidence type="ECO:0000256" key="4">
    <source>
        <dbReference type="ARBA" id="ARBA00023079"/>
    </source>
</evidence>
<keyword evidence="5 6" id="KW-0349">Heme</keyword>
<dbReference type="GO" id="GO:0002376">
    <property type="term" value="P:immune system process"/>
    <property type="evidence" value="ECO:0007669"/>
    <property type="project" value="UniProtKB-KW"/>
</dbReference>
<dbReference type="EMBL" id="JAKZEL010000027">
    <property type="protein sequence ID" value="KAI4529566.1"/>
    <property type="molecule type" value="Genomic_DNA"/>
</dbReference>
<keyword evidence="2 5" id="KW-0479">Metal-binding</keyword>
<evidence type="ECO:0000313" key="8">
    <source>
        <dbReference type="EMBL" id="KAI4529566.1"/>
    </source>
</evidence>
<dbReference type="PANTHER" id="PTHR28657">
    <property type="entry name" value="INDOLEAMINE 2,3-DIOXYGENASE"/>
    <property type="match status" value="1"/>
</dbReference>